<dbReference type="EMBL" id="CAJNOE010002500">
    <property type="protein sequence ID" value="CAF1484641.1"/>
    <property type="molecule type" value="Genomic_DNA"/>
</dbReference>
<comment type="caution">
    <text evidence="6">The sequence shown here is derived from an EMBL/GenBank/DDBJ whole genome shotgun (WGS) entry which is preliminary data.</text>
</comment>
<accession>A0A818YI62</accession>
<protein>
    <recommendedName>
        <fullName evidence="8">Glucuronosyltransferase</fullName>
    </recommendedName>
</protein>
<dbReference type="CDD" id="cd03784">
    <property type="entry name" value="GT1_Gtf-like"/>
    <property type="match status" value="1"/>
</dbReference>
<proteinExistence type="inferred from homology"/>
<dbReference type="SUPFAM" id="SSF53756">
    <property type="entry name" value="UDP-Glycosyltransferase/glycogen phosphorylase"/>
    <property type="match status" value="1"/>
</dbReference>
<dbReference type="Pfam" id="PF00201">
    <property type="entry name" value="UDPGT"/>
    <property type="match status" value="1"/>
</dbReference>
<dbReference type="Proteomes" id="UP000663860">
    <property type="component" value="Unassembled WGS sequence"/>
</dbReference>
<dbReference type="AlphaFoldDB" id="A0A818YI62"/>
<evidence type="ECO:0000313" key="5">
    <source>
        <dbReference type="EMBL" id="CAF1484641.1"/>
    </source>
</evidence>
<gene>
    <name evidence="5" type="ORF">IZO911_LOCUS44167</name>
    <name evidence="6" type="ORF">KXQ929_LOCUS14362</name>
</gene>
<keyword evidence="2" id="KW-0328">Glycosyltransferase</keyword>
<evidence type="ECO:0000256" key="4">
    <source>
        <dbReference type="SAM" id="SignalP"/>
    </source>
</evidence>
<evidence type="ECO:0000256" key="1">
    <source>
        <dbReference type="ARBA" id="ARBA00009995"/>
    </source>
</evidence>
<keyword evidence="4" id="KW-0732">Signal</keyword>
<feature type="chain" id="PRO_5036415156" description="Glucuronosyltransferase" evidence="4">
    <location>
        <begin position="20"/>
        <end position="580"/>
    </location>
</feature>
<dbReference type="InterPro" id="IPR002213">
    <property type="entry name" value="UDP_glucos_trans"/>
</dbReference>
<evidence type="ECO:0000313" key="6">
    <source>
        <dbReference type="EMBL" id="CAF3753212.1"/>
    </source>
</evidence>
<dbReference type="PANTHER" id="PTHR48043:SF145">
    <property type="entry name" value="FI06409P-RELATED"/>
    <property type="match status" value="1"/>
</dbReference>
<feature type="signal peptide" evidence="4">
    <location>
        <begin position="1"/>
        <end position="19"/>
    </location>
</feature>
<sequence>MNLFLILLSLLLFDGYATTTNNTALFITIPFIGHVNPLIAQALELRSRGWNVYILSCSDIKNYVEEKNIEFIDIGHCAMVEKVEYLQQKIMDIKAFSNDFDLVIKWALNDYSSMYKASIKVLKEKQLNVTVAITDMGTLAGTDICYTLNISCIINNADILPFLDGSVNLNLEDFKSVIVIFSAIFFRTFFKPFISLIFRLFLYLRYDSHWNKLRKENGLTNPTGLFRRTFDHIVLCNVANGLERPRSLPPNFQLTGPMLNMKLSKDVYINSLSEEDRNWIELDNETSMIYVSAGTVASLTKEQVEKLLQSFSTVKYRVIWKLSKKDAQHLVGKTIPKSIRIVNWISSALGHLAHPNIKLFVSHCGINSVYESLWLGTPIICLPMFGDQYSMANQVRAAGVGEVLNKFKFTSNELSMKIDEVLTNQTMIKNIQRLQVSMKLHGGVHRAANIIEGVAQSGPENFLSKTMFLPWYRQYHFDTYLLCWEIKMNNIKMMVIIMMTALFFAGQTDGGPTTYVACMGSCYRILFGCITAGRAATAASGGATTAVSGGTTCPVVEAGCTATNAACQAACLMFLSTPTF</sequence>
<dbReference type="Proteomes" id="UP000663868">
    <property type="component" value="Unassembled WGS sequence"/>
</dbReference>
<evidence type="ECO:0000256" key="2">
    <source>
        <dbReference type="ARBA" id="ARBA00022676"/>
    </source>
</evidence>
<dbReference type="Gene3D" id="3.40.50.2000">
    <property type="entry name" value="Glycogen Phosphorylase B"/>
    <property type="match status" value="2"/>
</dbReference>
<evidence type="ECO:0008006" key="8">
    <source>
        <dbReference type="Google" id="ProtNLM"/>
    </source>
</evidence>
<evidence type="ECO:0000313" key="7">
    <source>
        <dbReference type="Proteomes" id="UP000663868"/>
    </source>
</evidence>
<name>A0A818YI62_9BILA</name>
<evidence type="ECO:0000256" key="3">
    <source>
        <dbReference type="ARBA" id="ARBA00022679"/>
    </source>
</evidence>
<dbReference type="GO" id="GO:0008194">
    <property type="term" value="F:UDP-glycosyltransferase activity"/>
    <property type="evidence" value="ECO:0007669"/>
    <property type="project" value="InterPro"/>
</dbReference>
<reference evidence="6" key="1">
    <citation type="submission" date="2021-02" db="EMBL/GenBank/DDBJ databases">
        <authorList>
            <person name="Nowell W R."/>
        </authorList>
    </citation>
    <scope>NUCLEOTIDE SEQUENCE</scope>
</reference>
<dbReference type="PANTHER" id="PTHR48043">
    <property type="entry name" value="EG:EG0003.4 PROTEIN-RELATED"/>
    <property type="match status" value="1"/>
</dbReference>
<dbReference type="InterPro" id="IPR050271">
    <property type="entry name" value="UDP-glycosyltransferase"/>
</dbReference>
<keyword evidence="3" id="KW-0808">Transferase</keyword>
<organism evidence="6 7">
    <name type="scientific">Adineta steineri</name>
    <dbReference type="NCBI Taxonomy" id="433720"/>
    <lineage>
        <taxon>Eukaryota</taxon>
        <taxon>Metazoa</taxon>
        <taxon>Spiralia</taxon>
        <taxon>Gnathifera</taxon>
        <taxon>Rotifera</taxon>
        <taxon>Eurotatoria</taxon>
        <taxon>Bdelloidea</taxon>
        <taxon>Adinetida</taxon>
        <taxon>Adinetidae</taxon>
        <taxon>Adineta</taxon>
    </lineage>
</organism>
<dbReference type="EMBL" id="CAJOBB010000795">
    <property type="protein sequence ID" value="CAF3753212.1"/>
    <property type="molecule type" value="Genomic_DNA"/>
</dbReference>
<comment type="similarity">
    <text evidence="1">Belongs to the UDP-glycosyltransferase family.</text>
</comment>